<gene>
    <name evidence="2" type="ORF">L3Y34_010562</name>
</gene>
<reference evidence="2 3" key="1">
    <citation type="submission" date="2022-05" db="EMBL/GenBank/DDBJ databases">
        <title>Chromosome-level reference genomes for two strains of Caenorhabditis briggsae: an improved platform for comparative genomics.</title>
        <authorList>
            <person name="Stevens L."/>
            <person name="Andersen E.C."/>
        </authorList>
    </citation>
    <scope>NUCLEOTIDE SEQUENCE [LARGE SCALE GENOMIC DNA]</scope>
    <source>
        <strain evidence="2">QX1410_ONT</strain>
        <tissue evidence="2">Whole-organism</tissue>
    </source>
</reference>
<sequence length="126" mass="14488">MKLNIFWITVILLKTSVSVFQDESIKMDPQRTKTSKTKCLMAKRTRKILRFSSLPFQLDQNDPSEKQRHRLPSQINKAATIEHQHFKMLDDIKNQKDSSVLESPIPAGPNGLSRKPLGMVYRANIP</sequence>
<dbReference type="EMBL" id="CP090896">
    <property type="protein sequence ID" value="ULT80072.1"/>
    <property type="molecule type" value="Genomic_DNA"/>
</dbReference>
<evidence type="ECO:0000313" key="3">
    <source>
        <dbReference type="Proteomes" id="UP000827892"/>
    </source>
</evidence>
<proteinExistence type="predicted"/>
<feature type="chain" id="PRO_5041991869" evidence="1">
    <location>
        <begin position="21"/>
        <end position="126"/>
    </location>
</feature>
<organism evidence="2 3">
    <name type="scientific">Caenorhabditis briggsae</name>
    <dbReference type="NCBI Taxonomy" id="6238"/>
    <lineage>
        <taxon>Eukaryota</taxon>
        <taxon>Metazoa</taxon>
        <taxon>Ecdysozoa</taxon>
        <taxon>Nematoda</taxon>
        <taxon>Chromadorea</taxon>
        <taxon>Rhabditida</taxon>
        <taxon>Rhabditina</taxon>
        <taxon>Rhabditomorpha</taxon>
        <taxon>Rhabditoidea</taxon>
        <taxon>Rhabditidae</taxon>
        <taxon>Peloderinae</taxon>
        <taxon>Caenorhabditis</taxon>
    </lineage>
</organism>
<accession>A0AAE8ZK54</accession>
<name>A0AAE8ZK54_CAEBR</name>
<dbReference type="AlphaFoldDB" id="A0AAE8ZK54"/>
<evidence type="ECO:0000313" key="2">
    <source>
        <dbReference type="EMBL" id="ULT80072.1"/>
    </source>
</evidence>
<evidence type="ECO:0000256" key="1">
    <source>
        <dbReference type="SAM" id="SignalP"/>
    </source>
</evidence>
<dbReference type="Proteomes" id="UP000827892">
    <property type="component" value="Chromosome X"/>
</dbReference>
<feature type="signal peptide" evidence="1">
    <location>
        <begin position="1"/>
        <end position="20"/>
    </location>
</feature>
<keyword evidence="1" id="KW-0732">Signal</keyword>
<protein>
    <submittedName>
        <fullName evidence="2">Uncharacterized protein</fullName>
    </submittedName>
</protein>